<protein>
    <recommendedName>
        <fullName evidence="4">Cytochrome c oxidase assembly protein CtaG</fullName>
    </recommendedName>
</protein>
<evidence type="ECO:0000256" key="1">
    <source>
        <dbReference type="ARBA" id="ARBA00004007"/>
    </source>
</evidence>
<dbReference type="PANTHER" id="PTHR21320">
    <property type="entry name" value="CYTOCHROME C OXIDASE ASSEMBLY PROTEIN COX11-RELATED"/>
    <property type="match status" value="1"/>
</dbReference>
<dbReference type="KEGG" id="kak:Kalk_16975"/>
<accession>A0A2K9LRC9</accession>
<keyword evidence="7 10" id="KW-1133">Transmembrane helix</keyword>
<dbReference type="PIRSF" id="PIRSF005413">
    <property type="entry name" value="COX11"/>
    <property type="match status" value="1"/>
</dbReference>
<feature type="transmembrane region" description="Helical" evidence="10">
    <location>
        <begin position="18"/>
        <end position="37"/>
    </location>
</feature>
<keyword evidence="12" id="KW-1185">Reference proteome</keyword>
<evidence type="ECO:0000256" key="6">
    <source>
        <dbReference type="ARBA" id="ARBA00022968"/>
    </source>
</evidence>
<evidence type="ECO:0000313" key="11">
    <source>
        <dbReference type="EMBL" id="AUM14015.1"/>
    </source>
</evidence>
<sequence length="191" mass="21179">MSEQHDIKQANRKLIKRLSLIVVGMFVFAVGVLPPMYDAICDITGLNGKTSGEAADASEAVVDQERSITVQFLADTDPDMSWDFKPNTFSMKVHPGEIHKVDFHVRNPTSRLIVGQAIPSVAPAQATPYFKKTECFCFNNQELNGGAEMDMPLIFYVDPEIPKSVRTITLSYRLYDITKSTNKASGLAANY</sequence>
<dbReference type="PANTHER" id="PTHR21320:SF3">
    <property type="entry name" value="CYTOCHROME C OXIDASE ASSEMBLY PROTEIN COX11, MITOCHONDRIAL-RELATED"/>
    <property type="match status" value="1"/>
</dbReference>
<dbReference type="SUPFAM" id="SSF110111">
    <property type="entry name" value="Ctag/Cox11"/>
    <property type="match status" value="1"/>
</dbReference>
<dbReference type="InterPro" id="IPR023471">
    <property type="entry name" value="CtaG/Cox11_dom_sf"/>
</dbReference>
<reference evidence="12" key="1">
    <citation type="submission" date="2017-08" db="EMBL/GenBank/DDBJ databases">
        <title>Direct submision.</title>
        <authorList>
            <person name="Kim S.-J."/>
            <person name="Rhee S.-K."/>
        </authorList>
    </citation>
    <scope>NUCLEOTIDE SEQUENCE [LARGE SCALE GENOMIC DNA]</scope>
    <source>
        <strain evidence="12">GI5</strain>
    </source>
</reference>
<evidence type="ECO:0000256" key="9">
    <source>
        <dbReference type="ARBA" id="ARBA00023136"/>
    </source>
</evidence>
<evidence type="ECO:0000256" key="5">
    <source>
        <dbReference type="ARBA" id="ARBA00022692"/>
    </source>
</evidence>
<evidence type="ECO:0000256" key="10">
    <source>
        <dbReference type="SAM" id="Phobius"/>
    </source>
</evidence>
<dbReference type="GO" id="GO:0005507">
    <property type="term" value="F:copper ion binding"/>
    <property type="evidence" value="ECO:0007669"/>
    <property type="project" value="InterPro"/>
</dbReference>
<dbReference type="AlphaFoldDB" id="A0A2K9LRC9"/>
<evidence type="ECO:0000256" key="2">
    <source>
        <dbReference type="ARBA" id="ARBA00004382"/>
    </source>
</evidence>
<name>A0A2K9LRC9_9GAMM</name>
<keyword evidence="8" id="KW-0186">Copper</keyword>
<evidence type="ECO:0000256" key="3">
    <source>
        <dbReference type="ARBA" id="ARBA00009620"/>
    </source>
</evidence>
<dbReference type="EMBL" id="CP022684">
    <property type="protein sequence ID" value="AUM14015.1"/>
    <property type="molecule type" value="Genomic_DNA"/>
</dbReference>
<keyword evidence="5 10" id="KW-0812">Transmembrane</keyword>
<proteinExistence type="inferred from homology"/>
<comment type="similarity">
    <text evidence="3">Belongs to the COX11/CtaG family.</text>
</comment>
<organism evidence="11 12">
    <name type="scientific">Ketobacter alkanivorans</name>
    <dbReference type="NCBI Taxonomy" id="1917421"/>
    <lineage>
        <taxon>Bacteria</taxon>
        <taxon>Pseudomonadati</taxon>
        <taxon>Pseudomonadota</taxon>
        <taxon>Gammaproteobacteria</taxon>
        <taxon>Pseudomonadales</taxon>
        <taxon>Ketobacteraceae</taxon>
        <taxon>Ketobacter</taxon>
    </lineage>
</organism>
<evidence type="ECO:0000256" key="7">
    <source>
        <dbReference type="ARBA" id="ARBA00022989"/>
    </source>
</evidence>
<dbReference type="OrthoDB" id="9804841at2"/>
<dbReference type="Gene3D" id="2.60.370.10">
    <property type="entry name" value="Ctag/Cox11"/>
    <property type="match status" value="1"/>
</dbReference>
<comment type="subcellular location">
    <subcellularLocation>
        <location evidence="2">Cell inner membrane</location>
        <topology evidence="2">Single-pass type II membrane protein</topology>
        <orientation evidence="2">Periplasmic side</orientation>
    </subcellularLocation>
</comment>
<comment type="function">
    <text evidence="1">Exerts its effect at some terminal stage of cytochrome c oxidase synthesis, probably by being involved in the insertion of the copper B into subunit I.</text>
</comment>
<dbReference type="GO" id="GO:0005886">
    <property type="term" value="C:plasma membrane"/>
    <property type="evidence" value="ECO:0007669"/>
    <property type="project" value="UniProtKB-SubCell"/>
</dbReference>
<dbReference type="NCBIfam" id="NF003465">
    <property type="entry name" value="PRK05089.1"/>
    <property type="match status" value="1"/>
</dbReference>
<keyword evidence="6" id="KW-0735">Signal-anchor</keyword>
<keyword evidence="9 10" id="KW-0472">Membrane</keyword>
<dbReference type="Pfam" id="PF04442">
    <property type="entry name" value="CtaG_Cox11"/>
    <property type="match status" value="1"/>
</dbReference>
<evidence type="ECO:0000256" key="8">
    <source>
        <dbReference type="ARBA" id="ARBA00023008"/>
    </source>
</evidence>
<evidence type="ECO:0000256" key="4">
    <source>
        <dbReference type="ARBA" id="ARBA00015384"/>
    </source>
</evidence>
<evidence type="ECO:0000313" key="12">
    <source>
        <dbReference type="Proteomes" id="UP000235116"/>
    </source>
</evidence>
<dbReference type="InterPro" id="IPR007533">
    <property type="entry name" value="Cyt_c_oxidase_assmbl_CtaG"/>
</dbReference>
<dbReference type="RefSeq" id="WP_101895390.1">
    <property type="nucleotide sequence ID" value="NZ_CP022684.1"/>
</dbReference>
<gene>
    <name evidence="11" type="ORF">Kalk_16975</name>
</gene>
<dbReference type="Proteomes" id="UP000235116">
    <property type="component" value="Chromosome"/>
</dbReference>